<feature type="transmembrane region" description="Helical" evidence="7">
    <location>
        <begin position="61"/>
        <end position="87"/>
    </location>
</feature>
<protein>
    <submittedName>
        <fullName evidence="8">Uncharacterized protein</fullName>
    </submittedName>
</protein>
<dbReference type="InterPro" id="IPR051423">
    <property type="entry name" value="CD225/Dispanin"/>
</dbReference>
<comment type="similarity">
    <text evidence="2">Belongs to the CD225/Dispanin family.</text>
</comment>
<dbReference type="GO" id="GO:0016020">
    <property type="term" value="C:membrane"/>
    <property type="evidence" value="ECO:0007669"/>
    <property type="project" value="UniProtKB-SubCell"/>
</dbReference>
<comment type="caution">
    <text evidence="8">The sequence shown here is derived from an EMBL/GenBank/DDBJ whole genome shotgun (WGS) entry which is preliminary data.</text>
</comment>
<evidence type="ECO:0000256" key="2">
    <source>
        <dbReference type="ARBA" id="ARBA00006843"/>
    </source>
</evidence>
<dbReference type="PANTHER" id="PTHR14948:SF25">
    <property type="entry name" value="DUF4190 DOMAIN-CONTAINING PROTEIN"/>
    <property type="match status" value="1"/>
</dbReference>
<dbReference type="Pfam" id="PF04505">
    <property type="entry name" value="CD225"/>
    <property type="match status" value="1"/>
</dbReference>
<keyword evidence="3 7" id="KW-0812">Transmembrane</keyword>
<evidence type="ECO:0000256" key="3">
    <source>
        <dbReference type="ARBA" id="ARBA00022692"/>
    </source>
</evidence>
<dbReference type="Proteomes" id="UP001066276">
    <property type="component" value="Chromosome 3_1"/>
</dbReference>
<evidence type="ECO:0000256" key="5">
    <source>
        <dbReference type="ARBA" id="ARBA00023136"/>
    </source>
</evidence>
<comment type="subcellular location">
    <subcellularLocation>
        <location evidence="1">Membrane</location>
    </subcellularLocation>
</comment>
<evidence type="ECO:0000256" key="4">
    <source>
        <dbReference type="ARBA" id="ARBA00022989"/>
    </source>
</evidence>
<evidence type="ECO:0000313" key="8">
    <source>
        <dbReference type="EMBL" id="KAJ1189595.1"/>
    </source>
</evidence>
<gene>
    <name evidence="8" type="ORF">NDU88_006339</name>
</gene>
<dbReference type="InterPro" id="IPR007593">
    <property type="entry name" value="CD225/Dispanin_fam"/>
</dbReference>
<feature type="region of interest" description="Disordered" evidence="6">
    <location>
        <begin position="15"/>
        <end position="56"/>
    </location>
</feature>
<keyword evidence="9" id="KW-1185">Reference proteome</keyword>
<evidence type="ECO:0000256" key="6">
    <source>
        <dbReference type="SAM" id="MobiDB-lite"/>
    </source>
</evidence>
<name>A0AAV7UKP9_PLEWA</name>
<evidence type="ECO:0000256" key="1">
    <source>
        <dbReference type="ARBA" id="ARBA00004370"/>
    </source>
</evidence>
<proteinExistence type="inferred from homology"/>
<keyword evidence="5 7" id="KW-0472">Membrane</keyword>
<feature type="compositionally biased region" description="Basic and acidic residues" evidence="6">
    <location>
        <begin position="15"/>
        <end position="30"/>
    </location>
</feature>
<dbReference type="AlphaFoldDB" id="A0AAV7UKP9"/>
<reference evidence="8" key="1">
    <citation type="journal article" date="2022" name="bioRxiv">
        <title>Sequencing and chromosome-scale assembly of the giantPleurodeles waltlgenome.</title>
        <authorList>
            <person name="Brown T."/>
            <person name="Elewa A."/>
            <person name="Iarovenko S."/>
            <person name="Subramanian E."/>
            <person name="Araus A.J."/>
            <person name="Petzold A."/>
            <person name="Susuki M."/>
            <person name="Suzuki K.-i.T."/>
            <person name="Hayashi T."/>
            <person name="Toyoda A."/>
            <person name="Oliveira C."/>
            <person name="Osipova E."/>
            <person name="Leigh N.D."/>
            <person name="Simon A."/>
            <person name="Yun M.H."/>
        </authorList>
    </citation>
    <scope>NUCLEOTIDE SEQUENCE</scope>
    <source>
        <strain evidence="8">20211129_DDA</strain>
        <tissue evidence="8">Liver</tissue>
    </source>
</reference>
<feature type="transmembrane region" description="Helical" evidence="7">
    <location>
        <begin position="108"/>
        <end position="131"/>
    </location>
</feature>
<sequence>MFVRYESEVLWRYERSNSEEPRRTGPEHTRPRAARTTHTQDRSHSRSPGTMEQSQRSYPSYLALSIFNMLCCCFPLGVVALVCSLRVENAAGIGDTERASKASRTSRILNIVGIVLGVVFLILVIVLYVTVGKHQQ</sequence>
<evidence type="ECO:0000256" key="7">
    <source>
        <dbReference type="SAM" id="Phobius"/>
    </source>
</evidence>
<feature type="compositionally biased region" description="Polar residues" evidence="6">
    <location>
        <begin position="46"/>
        <end position="56"/>
    </location>
</feature>
<accession>A0AAV7UKP9</accession>
<evidence type="ECO:0000313" key="9">
    <source>
        <dbReference type="Proteomes" id="UP001066276"/>
    </source>
</evidence>
<keyword evidence="4 7" id="KW-1133">Transmembrane helix</keyword>
<dbReference type="EMBL" id="JANPWB010000005">
    <property type="protein sequence ID" value="KAJ1189595.1"/>
    <property type="molecule type" value="Genomic_DNA"/>
</dbReference>
<dbReference type="PANTHER" id="PTHR14948">
    <property type="entry name" value="NG5"/>
    <property type="match status" value="1"/>
</dbReference>
<organism evidence="8 9">
    <name type="scientific">Pleurodeles waltl</name>
    <name type="common">Iberian ribbed newt</name>
    <dbReference type="NCBI Taxonomy" id="8319"/>
    <lineage>
        <taxon>Eukaryota</taxon>
        <taxon>Metazoa</taxon>
        <taxon>Chordata</taxon>
        <taxon>Craniata</taxon>
        <taxon>Vertebrata</taxon>
        <taxon>Euteleostomi</taxon>
        <taxon>Amphibia</taxon>
        <taxon>Batrachia</taxon>
        <taxon>Caudata</taxon>
        <taxon>Salamandroidea</taxon>
        <taxon>Salamandridae</taxon>
        <taxon>Pleurodelinae</taxon>
        <taxon>Pleurodeles</taxon>
    </lineage>
</organism>